<dbReference type="GO" id="GO:0008270">
    <property type="term" value="F:zinc ion binding"/>
    <property type="evidence" value="ECO:0007669"/>
    <property type="project" value="UniProtKB-KW"/>
</dbReference>
<dbReference type="InterPro" id="IPR001876">
    <property type="entry name" value="Znf_RanBP2"/>
</dbReference>
<dbReference type="PROSITE" id="PS50199">
    <property type="entry name" value="ZF_RANBP2_2"/>
    <property type="match status" value="1"/>
</dbReference>
<evidence type="ECO:0000256" key="6">
    <source>
        <dbReference type="SAM" id="MobiDB-lite"/>
    </source>
</evidence>
<dbReference type="AlphaFoldDB" id="A0ABD3QMH1"/>
<dbReference type="EMBL" id="JALLPJ020000202">
    <property type="protein sequence ID" value="KAL3798900.1"/>
    <property type="molecule type" value="Genomic_DNA"/>
</dbReference>
<name>A0ABD3QMH1_9STRA</name>
<evidence type="ECO:0000256" key="1">
    <source>
        <dbReference type="ARBA" id="ARBA00022723"/>
    </source>
</evidence>
<evidence type="ECO:0000259" key="7">
    <source>
        <dbReference type="PROSITE" id="PS50199"/>
    </source>
</evidence>
<reference evidence="8 9" key="1">
    <citation type="submission" date="2024-10" db="EMBL/GenBank/DDBJ databases">
        <title>Updated reference genomes for cyclostephanoid diatoms.</title>
        <authorList>
            <person name="Roberts W.R."/>
            <person name="Alverson A.J."/>
        </authorList>
    </citation>
    <scope>NUCLEOTIDE SEQUENCE [LARGE SCALE GENOMIC DNA]</scope>
    <source>
        <strain evidence="8 9">AJA010-31</strain>
    </source>
</reference>
<comment type="caution">
    <text evidence="8">The sequence shown here is derived from an EMBL/GenBank/DDBJ whole genome shotgun (WGS) entry which is preliminary data.</text>
</comment>
<keyword evidence="9" id="KW-1185">Reference proteome</keyword>
<evidence type="ECO:0000256" key="5">
    <source>
        <dbReference type="SAM" id="Coils"/>
    </source>
</evidence>
<organism evidence="8 9">
    <name type="scientific">Cyclotella atomus</name>
    <dbReference type="NCBI Taxonomy" id="382360"/>
    <lineage>
        <taxon>Eukaryota</taxon>
        <taxon>Sar</taxon>
        <taxon>Stramenopiles</taxon>
        <taxon>Ochrophyta</taxon>
        <taxon>Bacillariophyta</taxon>
        <taxon>Coscinodiscophyceae</taxon>
        <taxon>Thalassiosirophycidae</taxon>
        <taxon>Stephanodiscales</taxon>
        <taxon>Stephanodiscaceae</taxon>
        <taxon>Cyclotella</taxon>
    </lineage>
</organism>
<sequence>MNGTTAPAAGSTSPEDARLRRQVDVNAAGVRAAEAEALLQSQYRNPFAAAGLGLGAASMAMMNPILLQQEMIRQQELDRILAANSRLAVPGHEAGIDLLSCRENELLSLRNAHNQKMREVELACRNPLAAGVGGGFPLTASSMGGLRSGSSALDLGAEARALGAAAMAAASTASQVLSADERDRLSKVADETFRTALAANGLPPAGTSAKTNERLKDIGDKDLAHEAELRDNVQRCLMEQEAMAEQEKKQAASLQLNTALMGGGLDLERAELLRRQQQQEELLRLAQMQQFQLPGDDLLSAQSRMRSAMAMSMMNPYSALMGGLGGLPLHIPPVLALPPMIDPQDVAANIEKAYAAKGSPENDIISKFLNEVTSRVPEITDLLAYFFPTYLVNNPEKFRTEFAGVVDATLAELRMMQEKASKENGYKSRGLFDRLTNCIAVSNNMIQSDPAITPYKNVLADPISAANFPNARESGSNDALSSKPAAKKAREFSAADTWTCHKCGNDNMAVKARCSTCQGWKGGVRENKPKKRKHLAGEAEKTQKKSRKKKSAVDKETKKKSKDTANESSSKPAHVLLQKHDGESPKSKALPTKHEEASEPGATNGQIDTEHEDVKMASSKGKTDENKDGGEDHMDAANVLLGFMGGSSGSESNPTA</sequence>
<dbReference type="Gene3D" id="2.30.30.380">
    <property type="entry name" value="Zn-finger domain of Sec23/24"/>
    <property type="match status" value="1"/>
</dbReference>
<dbReference type="Proteomes" id="UP001530400">
    <property type="component" value="Unassembled WGS sequence"/>
</dbReference>
<evidence type="ECO:0000256" key="2">
    <source>
        <dbReference type="ARBA" id="ARBA00022771"/>
    </source>
</evidence>
<accession>A0ABD3QMH1</accession>
<feature type="compositionally biased region" description="Basic and acidic residues" evidence="6">
    <location>
        <begin position="608"/>
        <end position="635"/>
    </location>
</feature>
<keyword evidence="2 4" id="KW-0863">Zinc-finger</keyword>
<evidence type="ECO:0000313" key="8">
    <source>
        <dbReference type="EMBL" id="KAL3798900.1"/>
    </source>
</evidence>
<keyword evidence="1" id="KW-0479">Metal-binding</keyword>
<evidence type="ECO:0000256" key="4">
    <source>
        <dbReference type="PROSITE-ProRule" id="PRU00322"/>
    </source>
</evidence>
<proteinExistence type="predicted"/>
<feature type="coiled-coil region" evidence="5">
    <location>
        <begin position="237"/>
        <end position="289"/>
    </location>
</feature>
<feature type="domain" description="RanBP2-type" evidence="7">
    <location>
        <begin position="494"/>
        <end position="523"/>
    </location>
</feature>
<evidence type="ECO:0000313" key="9">
    <source>
        <dbReference type="Proteomes" id="UP001530400"/>
    </source>
</evidence>
<feature type="compositionally biased region" description="Basic and acidic residues" evidence="6">
    <location>
        <begin position="551"/>
        <end position="565"/>
    </location>
</feature>
<feature type="region of interest" description="Disordered" evidence="6">
    <location>
        <begin position="519"/>
        <end position="637"/>
    </location>
</feature>
<feature type="compositionally biased region" description="Basic and acidic residues" evidence="6">
    <location>
        <begin position="578"/>
        <end position="597"/>
    </location>
</feature>
<keyword evidence="3" id="KW-0862">Zinc</keyword>
<protein>
    <recommendedName>
        <fullName evidence="7">RanBP2-type domain-containing protein</fullName>
    </recommendedName>
</protein>
<keyword evidence="5" id="KW-0175">Coiled coil</keyword>
<evidence type="ECO:0000256" key="3">
    <source>
        <dbReference type="ARBA" id="ARBA00022833"/>
    </source>
</evidence>
<dbReference type="PROSITE" id="PS01358">
    <property type="entry name" value="ZF_RANBP2_1"/>
    <property type="match status" value="1"/>
</dbReference>
<gene>
    <name evidence="8" type="ORF">ACHAWO_000992</name>
</gene>